<proteinExistence type="predicted"/>
<comment type="caution">
    <text evidence="3">The sequence shown here is derived from an EMBL/GenBank/DDBJ whole genome shotgun (WGS) entry which is preliminary data.</text>
</comment>
<feature type="domain" description="Germinal-centre associated nuclear protein MCM3AP" evidence="2">
    <location>
        <begin position="317"/>
        <end position="415"/>
    </location>
</feature>
<evidence type="ECO:0000313" key="3">
    <source>
        <dbReference type="EMBL" id="NWS50153.1"/>
    </source>
</evidence>
<dbReference type="Proteomes" id="UP000562415">
    <property type="component" value="Unassembled WGS sequence"/>
</dbReference>
<keyword evidence="4" id="KW-1185">Reference proteome</keyword>
<dbReference type="OrthoDB" id="21502at2759"/>
<dbReference type="Pfam" id="PF16769">
    <property type="entry name" value="MCM3AP_GANP"/>
    <property type="match status" value="2"/>
</dbReference>
<gene>
    <name evidence="3" type="primary">Mcm3ap</name>
    <name evidence="3" type="ORF">PROATE_R15153</name>
</gene>
<feature type="non-terminal residue" evidence="3">
    <location>
        <position position="1"/>
    </location>
</feature>
<feature type="non-terminal residue" evidence="3">
    <location>
        <position position="419"/>
    </location>
</feature>
<evidence type="ECO:0000259" key="2">
    <source>
        <dbReference type="Pfam" id="PF16769"/>
    </source>
</evidence>
<dbReference type="InterPro" id="IPR031907">
    <property type="entry name" value="MCM3AP_GANP"/>
</dbReference>
<evidence type="ECO:0000256" key="1">
    <source>
        <dbReference type="SAM" id="MobiDB-lite"/>
    </source>
</evidence>
<feature type="region of interest" description="Disordered" evidence="1">
    <location>
        <begin position="359"/>
        <end position="378"/>
    </location>
</feature>
<sequence length="419" mass="46805">MLQDLISAQLISDYTIVELPGSISDLQGTTRISAAVGWLVSQCPESLELCSQTLQEYIEDGVDCEFGKCFYHDWKERRLAGLPSQEPGVIIELYNSVLQFLSDVASSEHLCDLSWPVTEFSEPGGNKQLPHLQWNTTDHLAWLKKAVLSFQIPYLDLPPLGAPWRPVCHMIFQYVSQIASSTRTQPLIQSQVENLLSKTYRKWKNRTSGNSDEDGPSVHEVPWDDILLACIDHKLRDWKPPKLRINPAVVSEATKPKAVQRVQQSVSCSITDACKVHFGCQFGACSSADHKAEELKLLRLAQGFLVFSAFPISWVSSFEEQLHQYLAEDINPLGDFLGLPLYLPQSLVSTPNVTCPLRKSPVSSAQEAGNPEGHKPLVEELNPTLSDRLKHLQRLLRANKEGEVASELHLSALLDMVDT</sequence>
<feature type="domain" description="Germinal-centre associated nuclear protein MCM3AP" evidence="2">
    <location>
        <begin position="1"/>
        <end position="253"/>
    </location>
</feature>
<protein>
    <submittedName>
        <fullName evidence="3">GANP protein</fullName>
    </submittedName>
</protein>
<name>A0A7K5FZC4_PROAR</name>
<evidence type="ECO:0000313" key="4">
    <source>
        <dbReference type="Proteomes" id="UP000562415"/>
    </source>
</evidence>
<accession>A0A7K5FZC4</accession>
<reference evidence="3 4" key="1">
    <citation type="submission" date="2019-09" db="EMBL/GenBank/DDBJ databases">
        <title>Bird 10,000 Genomes (B10K) Project - Family phase.</title>
        <authorList>
            <person name="Zhang G."/>
        </authorList>
    </citation>
    <scope>NUCLEOTIDE SEQUENCE [LARGE SCALE GENOMIC DNA]</scope>
    <source>
        <strain evidence="3">B10K-DU-017-47</strain>
    </source>
</reference>
<dbReference type="AlphaFoldDB" id="A0A7K5FZC4"/>
<organism evidence="3 4">
    <name type="scientific">Probosciger aterrimus</name>
    <name type="common">Palm cockatoo</name>
    <dbReference type="NCBI Taxonomy" id="141839"/>
    <lineage>
        <taxon>Eukaryota</taxon>
        <taxon>Metazoa</taxon>
        <taxon>Chordata</taxon>
        <taxon>Craniata</taxon>
        <taxon>Vertebrata</taxon>
        <taxon>Euteleostomi</taxon>
        <taxon>Archelosauria</taxon>
        <taxon>Archosauria</taxon>
        <taxon>Dinosauria</taxon>
        <taxon>Saurischia</taxon>
        <taxon>Theropoda</taxon>
        <taxon>Coelurosauria</taxon>
        <taxon>Aves</taxon>
        <taxon>Neognathae</taxon>
        <taxon>Neoaves</taxon>
        <taxon>Telluraves</taxon>
        <taxon>Australaves</taxon>
        <taxon>Psittaciformes</taxon>
        <taxon>Cacatuidae</taxon>
        <taxon>Probosciger</taxon>
    </lineage>
</organism>
<dbReference type="EMBL" id="VYZH01007968">
    <property type="protein sequence ID" value="NWS50153.1"/>
    <property type="molecule type" value="Genomic_DNA"/>
</dbReference>